<sequence>MQALVTAGILTAKSERDLGPFWRSNEILAAIDAIDAIAARAGRREKP</sequence>
<proteinExistence type="predicted"/>
<dbReference type="EMBL" id="DXAM01000129">
    <property type="protein sequence ID" value="HJA05013.1"/>
    <property type="molecule type" value="Genomic_DNA"/>
</dbReference>
<organism evidence="1 2">
    <name type="scientific">Candidatus Microbacterium stercoravium</name>
    <dbReference type="NCBI Taxonomy" id="2838697"/>
    <lineage>
        <taxon>Bacteria</taxon>
        <taxon>Bacillati</taxon>
        <taxon>Actinomycetota</taxon>
        <taxon>Actinomycetes</taxon>
        <taxon>Micrococcales</taxon>
        <taxon>Microbacteriaceae</taxon>
        <taxon>Microbacterium</taxon>
    </lineage>
</organism>
<dbReference type="AlphaFoldDB" id="A0A9D2KJ45"/>
<reference evidence="1" key="1">
    <citation type="journal article" date="2021" name="PeerJ">
        <title>Extensive microbial diversity within the chicken gut microbiome revealed by metagenomics and culture.</title>
        <authorList>
            <person name="Gilroy R."/>
            <person name="Ravi A."/>
            <person name="Getino M."/>
            <person name="Pursley I."/>
            <person name="Horton D.L."/>
            <person name="Alikhan N.F."/>
            <person name="Baker D."/>
            <person name="Gharbi K."/>
            <person name="Hall N."/>
            <person name="Watson M."/>
            <person name="Adriaenssens E.M."/>
            <person name="Foster-Nyarko E."/>
            <person name="Jarju S."/>
            <person name="Secka A."/>
            <person name="Antonio M."/>
            <person name="Oren A."/>
            <person name="Chaudhuri R.R."/>
            <person name="La Ragione R."/>
            <person name="Hildebrand F."/>
            <person name="Pallen M.J."/>
        </authorList>
    </citation>
    <scope>NUCLEOTIDE SEQUENCE</scope>
    <source>
        <strain evidence="1">ChiHjej8B7-3636</strain>
    </source>
</reference>
<reference evidence="1" key="2">
    <citation type="submission" date="2021-04" db="EMBL/GenBank/DDBJ databases">
        <authorList>
            <person name="Gilroy R."/>
        </authorList>
    </citation>
    <scope>NUCLEOTIDE SEQUENCE</scope>
    <source>
        <strain evidence="1">ChiHjej8B7-3636</strain>
    </source>
</reference>
<gene>
    <name evidence="1" type="ORF">H9800_09180</name>
</gene>
<comment type="caution">
    <text evidence="1">The sequence shown here is derived from an EMBL/GenBank/DDBJ whole genome shotgun (WGS) entry which is preliminary data.</text>
</comment>
<protein>
    <submittedName>
        <fullName evidence="1">Uncharacterized protein</fullName>
    </submittedName>
</protein>
<evidence type="ECO:0000313" key="1">
    <source>
        <dbReference type="EMBL" id="HJA05013.1"/>
    </source>
</evidence>
<dbReference type="Proteomes" id="UP000824220">
    <property type="component" value="Unassembled WGS sequence"/>
</dbReference>
<evidence type="ECO:0000313" key="2">
    <source>
        <dbReference type="Proteomes" id="UP000824220"/>
    </source>
</evidence>
<name>A0A9D2KJ45_9MICO</name>
<accession>A0A9D2KJ45</accession>